<proteinExistence type="predicted"/>
<organism evidence="3 4">
    <name type="scientific">Aspergillus steynii IBT 23096</name>
    <dbReference type="NCBI Taxonomy" id="1392250"/>
    <lineage>
        <taxon>Eukaryota</taxon>
        <taxon>Fungi</taxon>
        <taxon>Dikarya</taxon>
        <taxon>Ascomycota</taxon>
        <taxon>Pezizomycotina</taxon>
        <taxon>Eurotiomycetes</taxon>
        <taxon>Eurotiomycetidae</taxon>
        <taxon>Eurotiales</taxon>
        <taxon>Aspergillaceae</taxon>
        <taxon>Aspergillus</taxon>
        <taxon>Aspergillus subgen. Circumdati</taxon>
    </lineage>
</organism>
<evidence type="ECO:0000313" key="3">
    <source>
        <dbReference type="EMBL" id="PLB48119.1"/>
    </source>
</evidence>
<comment type="caution">
    <text evidence="3">The sequence shown here is derived from an EMBL/GenBank/DDBJ whole genome shotgun (WGS) entry which is preliminary data.</text>
</comment>
<keyword evidence="4" id="KW-1185">Reference proteome</keyword>
<keyword evidence="2" id="KW-0812">Transmembrane</keyword>
<sequence length="160" mass="17889">MIETPGMGFGLRKQIPLHFGRCWEPCTPPWPAGPIRAPLAMDPSAVQRSRPRMKAGMTSRITIPDPRSLWGARLLILVWPGMALLFAFFAALSGLFCYPELAFHGPYFAEVPFPGSMRLGIVLQRPCTSGTLHEDKETGEAREDEDFPRITPPSRRVLQE</sequence>
<feature type="transmembrane region" description="Helical" evidence="2">
    <location>
        <begin position="74"/>
        <end position="98"/>
    </location>
</feature>
<reference evidence="3 4" key="1">
    <citation type="submission" date="2016-12" db="EMBL/GenBank/DDBJ databases">
        <title>The genomes of Aspergillus section Nigri reveals drivers in fungal speciation.</title>
        <authorList>
            <consortium name="DOE Joint Genome Institute"/>
            <person name="Vesth T.C."/>
            <person name="Nybo J."/>
            <person name="Theobald S."/>
            <person name="Brandl J."/>
            <person name="Frisvad J.C."/>
            <person name="Nielsen K.F."/>
            <person name="Lyhne E.K."/>
            <person name="Kogle M.E."/>
            <person name="Kuo A."/>
            <person name="Riley R."/>
            <person name="Clum A."/>
            <person name="Nolan M."/>
            <person name="Lipzen A."/>
            <person name="Salamov A."/>
            <person name="Henrissat B."/>
            <person name="Wiebenga A."/>
            <person name="De Vries R.P."/>
            <person name="Grigoriev I.V."/>
            <person name="Mortensen U.H."/>
            <person name="Andersen M.R."/>
            <person name="Baker S.E."/>
        </authorList>
    </citation>
    <scope>NUCLEOTIDE SEQUENCE [LARGE SCALE GENOMIC DNA]</scope>
    <source>
        <strain evidence="3 4">IBT 23096</strain>
    </source>
</reference>
<dbReference type="Proteomes" id="UP000234275">
    <property type="component" value="Unassembled WGS sequence"/>
</dbReference>
<accession>A0A2I2G5G3</accession>
<dbReference type="VEuPathDB" id="FungiDB:P170DRAFT_206377"/>
<protein>
    <submittedName>
        <fullName evidence="3">Uncharacterized protein</fullName>
    </submittedName>
</protein>
<name>A0A2I2G5G3_9EURO</name>
<dbReference type="GeneID" id="36550483"/>
<evidence type="ECO:0000313" key="4">
    <source>
        <dbReference type="Proteomes" id="UP000234275"/>
    </source>
</evidence>
<feature type="region of interest" description="Disordered" evidence="1">
    <location>
        <begin position="130"/>
        <end position="160"/>
    </location>
</feature>
<dbReference type="AlphaFoldDB" id="A0A2I2G5G3"/>
<feature type="compositionally biased region" description="Basic and acidic residues" evidence="1">
    <location>
        <begin position="132"/>
        <end position="141"/>
    </location>
</feature>
<evidence type="ECO:0000256" key="2">
    <source>
        <dbReference type="SAM" id="Phobius"/>
    </source>
</evidence>
<gene>
    <name evidence="3" type="ORF">P170DRAFT_206377</name>
</gene>
<keyword evidence="2" id="KW-1133">Transmembrane helix</keyword>
<keyword evidence="2" id="KW-0472">Membrane</keyword>
<dbReference type="EMBL" id="MSFO01000005">
    <property type="protein sequence ID" value="PLB48119.1"/>
    <property type="molecule type" value="Genomic_DNA"/>
</dbReference>
<evidence type="ECO:0000256" key="1">
    <source>
        <dbReference type="SAM" id="MobiDB-lite"/>
    </source>
</evidence>
<dbReference type="RefSeq" id="XP_024703421.1">
    <property type="nucleotide sequence ID" value="XM_024842785.1"/>
</dbReference>